<dbReference type="EC" id="6.3.2.17" evidence="3"/>
<gene>
    <name evidence="14" type="ORF">H696_03338</name>
</gene>
<evidence type="ECO:0000256" key="5">
    <source>
        <dbReference type="ARBA" id="ARBA00022598"/>
    </source>
</evidence>
<dbReference type="SUPFAM" id="SSF53623">
    <property type="entry name" value="MurD-like peptide ligases, catalytic domain"/>
    <property type="match status" value="2"/>
</dbReference>
<dbReference type="NCBIfam" id="TIGR01499">
    <property type="entry name" value="folC"/>
    <property type="match status" value="1"/>
</dbReference>
<keyword evidence="5" id="KW-0436">Ligase</keyword>
<evidence type="ECO:0000256" key="7">
    <source>
        <dbReference type="ARBA" id="ARBA00022741"/>
    </source>
</evidence>
<evidence type="ECO:0000256" key="6">
    <source>
        <dbReference type="ARBA" id="ARBA00022723"/>
    </source>
</evidence>
<dbReference type="PANTHER" id="PTHR11136">
    <property type="entry name" value="FOLYLPOLYGLUTAMATE SYNTHASE-RELATED"/>
    <property type="match status" value="1"/>
</dbReference>
<dbReference type="OrthoDB" id="5212574at2759"/>
<evidence type="ECO:0000256" key="4">
    <source>
        <dbReference type="ARBA" id="ARBA00022563"/>
    </source>
</evidence>
<dbReference type="AlphaFoldDB" id="A0A058Z8L3"/>
<feature type="region of interest" description="Disordered" evidence="13">
    <location>
        <begin position="67"/>
        <end position="86"/>
    </location>
</feature>
<dbReference type="RefSeq" id="XP_009495473.1">
    <property type="nucleotide sequence ID" value="XM_009497198.1"/>
</dbReference>
<keyword evidence="15" id="KW-1185">Reference proteome</keyword>
<evidence type="ECO:0000313" key="15">
    <source>
        <dbReference type="Proteomes" id="UP000030693"/>
    </source>
</evidence>
<evidence type="ECO:0000256" key="10">
    <source>
        <dbReference type="ARBA" id="ARBA00030592"/>
    </source>
</evidence>
<protein>
    <recommendedName>
        <fullName evidence="3">tetrahydrofolate synthase</fullName>
        <ecNumber evidence="3">6.3.2.17</ecNumber>
    </recommendedName>
    <alternativeName>
        <fullName evidence="11">Folylpoly-gamma-glutamate synthetase</fullName>
    </alternativeName>
    <alternativeName>
        <fullName evidence="10">Tetrahydrofolylpolyglutamate synthase</fullName>
    </alternativeName>
</protein>
<evidence type="ECO:0000256" key="3">
    <source>
        <dbReference type="ARBA" id="ARBA00013025"/>
    </source>
</evidence>
<dbReference type="GO" id="GO:0005739">
    <property type="term" value="C:mitochondrion"/>
    <property type="evidence" value="ECO:0007669"/>
    <property type="project" value="TreeGrafter"/>
</dbReference>
<dbReference type="PANTHER" id="PTHR11136:SF5">
    <property type="entry name" value="FOLYLPOLYGLUTAMATE SYNTHASE, MITOCHONDRIAL"/>
    <property type="match status" value="1"/>
</dbReference>
<dbReference type="STRING" id="691883.A0A058Z8L3"/>
<keyword evidence="6" id="KW-0479">Metal-binding</keyword>
<dbReference type="GO" id="GO:0005524">
    <property type="term" value="F:ATP binding"/>
    <property type="evidence" value="ECO:0007669"/>
    <property type="project" value="UniProtKB-KW"/>
</dbReference>
<accession>A0A058Z8L3</accession>
<reference evidence="14" key="1">
    <citation type="submission" date="2013-04" db="EMBL/GenBank/DDBJ databases">
        <title>The Genome Sequence of Fonticula alba ATCC 38817.</title>
        <authorList>
            <consortium name="The Broad Institute Genomics Platform"/>
            <person name="Russ C."/>
            <person name="Cuomo C."/>
            <person name="Burger G."/>
            <person name="Gray M.W."/>
            <person name="Holland P.W.H."/>
            <person name="King N."/>
            <person name="Lang F.B.F."/>
            <person name="Roger A.J."/>
            <person name="Ruiz-Trillo I."/>
            <person name="Brown M."/>
            <person name="Walker B."/>
            <person name="Young S."/>
            <person name="Zeng Q."/>
            <person name="Gargeya S."/>
            <person name="Fitzgerald M."/>
            <person name="Haas B."/>
            <person name="Abouelleil A."/>
            <person name="Allen A.W."/>
            <person name="Alvarado L."/>
            <person name="Arachchi H.M."/>
            <person name="Berlin A.M."/>
            <person name="Chapman S.B."/>
            <person name="Gainer-Dewar J."/>
            <person name="Goldberg J."/>
            <person name="Griggs A."/>
            <person name="Gujja S."/>
            <person name="Hansen M."/>
            <person name="Howarth C."/>
            <person name="Imamovic A."/>
            <person name="Ireland A."/>
            <person name="Larimer J."/>
            <person name="McCowan C."/>
            <person name="Murphy C."/>
            <person name="Pearson M."/>
            <person name="Poon T.W."/>
            <person name="Priest M."/>
            <person name="Roberts A."/>
            <person name="Saif S."/>
            <person name="Shea T."/>
            <person name="Sisk P."/>
            <person name="Sykes S."/>
            <person name="Wortman J."/>
            <person name="Nusbaum C."/>
            <person name="Birren B."/>
        </authorList>
    </citation>
    <scope>NUCLEOTIDE SEQUENCE [LARGE SCALE GENOMIC DNA]</scope>
    <source>
        <strain evidence="14">ATCC 38817</strain>
    </source>
</reference>
<name>A0A058Z8L3_FONAL</name>
<evidence type="ECO:0000256" key="1">
    <source>
        <dbReference type="ARBA" id="ARBA00005150"/>
    </source>
</evidence>
<dbReference type="GO" id="GO:0006730">
    <property type="term" value="P:one-carbon metabolic process"/>
    <property type="evidence" value="ECO:0007669"/>
    <property type="project" value="UniProtKB-KW"/>
</dbReference>
<keyword evidence="4" id="KW-0554">One-carbon metabolism</keyword>
<comment type="catalytic activity">
    <reaction evidence="12">
        <text>(6S)-5,6,7,8-tetrahydrofolyl-(gamma-L-Glu)(n) + L-glutamate + ATP = (6S)-5,6,7,8-tetrahydrofolyl-(gamma-L-Glu)(n+1) + ADP + phosphate + H(+)</text>
        <dbReference type="Rhea" id="RHEA:10580"/>
        <dbReference type="Rhea" id="RHEA-COMP:14738"/>
        <dbReference type="Rhea" id="RHEA-COMP:14740"/>
        <dbReference type="ChEBI" id="CHEBI:15378"/>
        <dbReference type="ChEBI" id="CHEBI:29985"/>
        <dbReference type="ChEBI" id="CHEBI:30616"/>
        <dbReference type="ChEBI" id="CHEBI:43474"/>
        <dbReference type="ChEBI" id="CHEBI:141005"/>
        <dbReference type="ChEBI" id="CHEBI:456216"/>
        <dbReference type="EC" id="6.3.2.17"/>
    </reaction>
</comment>
<dbReference type="eggNOG" id="KOG2525">
    <property type="taxonomic scope" value="Eukaryota"/>
</dbReference>
<dbReference type="GO" id="GO:0004326">
    <property type="term" value="F:tetrahydrofolylpolyglutamate synthase activity"/>
    <property type="evidence" value="ECO:0007669"/>
    <property type="project" value="UniProtKB-EC"/>
</dbReference>
<evidence type="ECO:0000256" key="2">
    <source>
        <dbReference type="ARBA" id="ARBA00008276"/>
    </source>
</evidence>
<evidence type="ECO:0000256" key="12">
    <source>
        <dbReference type="ARBA" id="ARBA00047493"/>
    </source>
</evidence>
<dbReference type="SUPFAM" id="SSF53244">
    <property type="entry name" value="MurD-like peptide ligases, peptide-binding domain"/>
    <property type="match status" value="1"/>
</dbReference>
<dbReference type="OMA" id="PVANDHA"/>
<dbReference type="GO" id="GO:0005829">
    <property type="term" value="C:cytosol"/>
    <property type="evidence" value="ECO:0007669"/>
    <property type="project" value="TreeGrafter"/>
</dbReference>
<dbReference type="InterPro" id="IPR018109">
    <property type="entry name" value="Folylpolyglutamate_synth_CS"/>
</dbReference>
<dbReference type="Gene3D" id="3.90.190.20">
    <property type="entry name" value="Mur ligase, C-terminal domain"/>
    <property type="match status" value="1"/>
</dbReference>
<dbReference type="Proteomes" id="UP000030693">
    <property type="component" value="Unassembled WGS sequence"/>
</dbReference>
<keyword evidence="9" id="KW-0460">Magnesium</keyword>
<evidence type="ECO:0000256" key="9">
    <source>
        <dbReference type="ARBA" id="ARBA00022842"/>
    </source>
</evidence>
<dbReference type="EMBL" id="KB932205">
    <property type="protein sequence ID" value="KCV69867.1"/>
    <property type="molecule type" value="Genomic_DNA"/>
</dbReference>
<feature type="region of interest" description="Disordered" evidence="13">
    <location>
        <begin position="213"/>
        <end position="243"/>
    </location>
</feature>
<dbReference type="GeneID" id="20528063"/>
<evidence type="ECO:0000256" key="8">
    <source>
        <dbReference type="ARBA" id="ARBA00022840"/>
    </source>
</evidence>
<comment type="pathway">
    <text evidence="1">Cofactor biosynthesis; tetrahydrofolylpolyglutamate biosynthesis.</text>
</comment>
<dbReference type="Gene3D" id="3.40.1190.10">
    <property type="entry name" value="Mur-like, catalytic domain"/>
    <property type="match status" value="1"/>
</dbReference>
<dbReference type="PROSITE" id="PS01012">
    <property type="entry name" value="FOLYLPOLYGLU_SYNT_2"/>
    <property type="match status" value="1"/>
</dbReference>
<sequence>MPKTAPGRGGSARPWGSHCESQCAPHRLVRALAEHPQRTYESALGVLNSLQSNSGVLAAVHRACIETPGPRTDKSPPEAADAPSTCHASVPVFGKGNPMNERNLPEMRACLARMGYSAGDFDQLNIIHVTGTKGKGSVCAMTESVLRSAFEAAAPLSVDTRHRPLRTGLYTSPHLIDVCERIRLNGQPISQDAFARYFFETADALVTGRPPADASGWPPFSGGTVPPVAEHGPAEEAAPVSSPANPLPDLPPVSYFRFLTLMALHVFMREKVDVAILEVGIGGAYDSTNVIKHPLAIGITPVANDHAATLGTTRESVAWHKSGIIKPGCLAFATREDQTPAVLAMLDARAQELQAHGNRIEYVTRGDYPADVLDAVSLFGDHQRQNAALAGALARSALGVLARSPDPALATLAPVAEGDAFLAAMREGLSQVQWPARCQTIEGVPDRPGVRASEAGPRVLNYHVDGAHTPESLALCGQWVGGDVVRRSPGPLGLLFTFTHGRDPEQLLAALLANLPSGATATHPAGLFSMVAFCPAPVELKPGAVAATVSEQPGADPADWPESAEYHEQAALVEAFRRLAPAGAPEPRIFRTVDQAMAHLHAKLLDEQAAGAGGGGPTAGARPGVVVTGSLLLSGAVLSRLRFAYGVGLGRGV</sequence>
<dbReference type="InterPro" id="IPR001645">
    <property type="entry name" value="Folylpolyglutamate_synth"/>
</dbReference>
<keyword evidence="8" id="KW-0067">ATP-binding</keyword>
<organism evidence="14">
    <name type="scientific">Fonticula alba</name>
    <name type="common">Slime mold</name>
    <dbReference type="NCBI Taxonomy" id="691883"/>
    <lineage>
        <taxon>Eukaryota</taxon>
        <taxon>Rotosphaerida</taxon>
        <taxon>Fonticulaceae</taxon>
        <taxon>Fonticula</taxon>
    </lineage>
</organism>
<evidence type="ECO:0000256" key="13">
    <source>
        <dbReference type="SAM" id="MobiDB-lite"/>
    </source>
</evidence>
<evidence type="ECO:0000256" key="11">
    <source>
        <dbReference type="ARBA" id="ARBA00030876"/>
    </source>
</evidence>
<dbReference type="InterPro" id="IPR036615">
    <property type="entry name" value="Mur_ligase_C_dom_sf"/>
</dbReference>
<dbReference type="GO" id="GO:0046872">
    <property type="term" value="F:metal ion binding"/>
    <property type="evidence" value="ECO:0007669"/>
    <property type="project" value="UniProtKB-KW"/>
</dbReference>
<comment type="similarity">
    <text evidence="2">Belongs to the folylpolyglutamate synthase family.</text>
</comment>
<proteinExistence type="inferred from homology"/>
<evidence type="ECO:0000313" key="14">
    <source>
        <dbReference type="EMBL" id="KCV69867.1"/>
    </source>
</evidence>
<keyword evidence="7" id="KW-0547">Nucleotide-binding</keyword>
<dbReference type="InterPro" id="IPR036565">
    <property type="entry name" value="Mur-like_cat_sf"/>
</dbReference>